<keyword evidence="2" id="KW-1185">Reference proteome</keyword>
<dbReference type="Proteomes" id="UP001216139">
    <property type="component" value="Chromosome"/>
</dbReference>
<proteinExistence type="predicted"/>
<evidence type="ECO:0000313" key="1">
    <source>
        <dbReference type="EMBL" id="WCT14391.1"/>
    </source>
</evidence>
<organism evidence="1 2">
    <name type="scientific">Mucilaginibacter jinjuensis</name>
    <dbReference type="NCBI Taxonomy" id="1176721"/>
    <lineage>
        <taxon>Bacteria</taxon>
        <taxon>Pseudomonadati</taxon>
        <taxon>Bacteroidota</taxon>
        <taxon>Sphingobacteriia</taxon>
        <taxon>Sphingobacteriales</taxon>
        <taxon>Sphingobacteriaceae</taxon>
        <taxon>Mucilaginibacter</taxon>
    </lineage>
</organism>
<name>A0ABY7TEC6_9SPHI</name>
<accession>A0ABY7TEC6</accession>
<dbReference type="RefSeq" id="WP_273632889.1">
    <property type="nucleotide sequence ID" value="NZ_CP117167.1"/>
</dbReference>
<sequence length="193" mass="22331">MTSPINMQIKRADGTWNIIEAAPLLIEKDYDLISTGTYQLYLGFPEFERSDPEAEIMRERYMQNMELMGEDNPGFLGELHFSGIAFFEWKYDGHQLQENEVWQIVDCIQDYAAGIKQDIKNGIILPRKGFSEDRQLTFKYGKNGITSDICLEQMEGHFVVLINGEPIAKIECIEDWEVTAIFTIRICWQRSCA</sequence>
<gene>
    <name evidence="1" type="ORF">PQO05_10645</name>
</gene>
<protein>
    <submittedName>
        <fullName evidence="1">Uncharacterized protein</fullName>
    </submittedName>
</protein>
<dbReference type="EMBL" id="CP117167">
    <property type="protein sequence ID" value="WCT14391.1"/>
    <property type="molecule type" value="Genomic_DNA"/>
</dbReference>
<evidence type="ECO:0000313" key="2">
    <source>
        <dbReference type="Proteomes" id="UP001216139"/>
    </source>
</evidence>
<reference evidence="1 2" key="1">
    <citation type="submission" date="2023-02" db="EMBL/GenBank/DDBJ databases">
        <title>Genome sequence of Mucilaginibacter jinjuensis strain KACC 16571.</title>
        <authorList>
            <person name="Kim S."/>
            <person name="Heo J."/>
            <person name="Kwon S.-W."/>
        </authorList>
    </citation>
    <scope>NUCLEOTIDE SEQUENCE [LARGE SCALE GENOMIC DNA]</scope>
    <source>
        <strain evidence="1 2">KACC 16571</strain>
    </source>
</reference>